<feature type="region of interest" description="Disordered" evidence="1">
    <location>
        <begin position="198"/>
        <end position="227"/>
    </location>
</feature>
<accession>A0A0D7AQE4</accession>
<feature type="compositionally biased region" description="Acidic residues" evidence="1">
    <location>
        <begin position="463"/>
        <end position="483"/>
    </location>
</feature>
<feature type="region of interest" description="Disordered" evidence="1">
    <location>
        <begin position="459"/>
        <end position="483"/>
    </location>
</feature>
<evidence type="ECO:0000256" key="1">
    <source>
        <dbReference type="SAM" id="MobiDB-lite"/>
    </source>
</evidence>
<proteinExistence type="predicted"/>
<sequence length="483" mass="55120">MGYNQGRSNSGRQAPFATICAEVLDRILSNFDYHEREFDFTAYDVYLPFTLVNHHWYVVANRRLYLHVASGEAEDAEILLDTLRTRPDLAGTVRSINFGTRHFHREETEIHAAAIRLCHNLVALKLSGWNGFTQAPLVEAVRDAHTLKSISINRYGISDMEGDTFCSGLELLRMMHVWPGIEEVVICNCALSAEYHDDSTSASESDSNGESDDEPGSTPEDREYQRQRREIRARLKAEWKEERRVLAERRQFDQTTDWSNATPCLRDVQFSQISGSLDNTFLSRFATMAPNLQHFRADMLHALDGLRLCLRTWRHSLRTLRINTSSSHYQPTDGAVKWAGIDDAVPELTALQALAVSDLFVLPGTLRRCVAPIEYIEYEGSAEHMREVVGVLSSPDVLPTLRVFRTYYKDPCSELQTVLRARNVSVNPHFWHPGDDPRDRDVYGLSEPFEFTEKFLNYYGDNSESDNDGEEDSDSFDEDDSTE</sequence>
<evidence type="ECO:0008006" key="4">
    <source>
        <dbReference type="Google" id="ProtNLM"/>
    </source>
</evidence>
<dbReference type="EMBL" id="KN881606">
    <property type="protein sequence ID" value="KIY53546.1"/>
    <property type="molecule type" value="Genomic_DNA"/>
</dbReference>
<gene>
    <name evidence="2" type="ORF">FISHEDRAFT_68762</name>
</gene>
<dbReference type="Proteomes" id="UP000054144">
    <property type="component" value="Unassembled WGS sequence"/>
</dbReference>
<dbReference type="OrthoDB" id="3062575at2759"/>
<keyword evidence="3" id="KW-1185">Reference proteome</keyword>
<dbReference type="Gene3D" id="3.80.10.10">
    <property type="entry name" value="Ribonuclease Inhibitor"/>
    <property type="match status" value="1"/>
</dbReference>
<evidence type="ECO:0000313" key="2">
    <source>
        <dbReference type="EMBL" id="KIY53546.1"/>
    </source>
</evidence>
<name>A0A0D7AQE4_9AGAR</name>
<dbReference type="AlphaFoldDB" id="A0A0D7AQE4"/>
<dbReference type="SUPFAM" id="SSF52047">
    <property type="entry name" value="RNI-like"/>
    <property type="match status" value="1"/>
</dbReference>
<evidence type="ECO:0000313" key="3">
    <source>
        <dbReference type="Proteomes" id="UP000054144"/>
    </source>
</evidence>
<protein>
    <recommendedName>
        <fullName evidence="4">F-box domain-containing protein</fullName>
    </recommendedName>
</protein>
<organism evidence="2 3">
    <name type="scientific">Fistulina hepatica ATCC 64428</name>
    <dbReference type="NCBI Taxonomy" id="1128425"/>
    <lineage>
        <taxon>Eukaryota</taxon>
        <taxon>Fungi</taxon>
        <taxon>Dikarya</taxon>
        <taxon>Basidiomycota</taxon>
        <taxon>Agaricomycotina</taxon>
        <taxon>Agaricomycetes</taxon>
        <taxon>Agaricomycetidae</taxon>
        <taxon>Agaricales</taxon>
        <taxon>Fistulinaceae</taxon>
        <taxon>Fistulina</taxon>
    </lineage>
</organism>
<reference evidence="2 3" key="1">
    <citation type="journal article" date="2015" name="Fungal Genet. Biol.">
        <title>Evolution of novel wood decay mechanisms in Agaricales revealed by the genome sequences of Fistulina hepatica and Cylindrobasidium torrendii.</title>
        <authorList>
            <person name="Floudas D."/>
            <person name="Held B.W."/>
            <person name="Riley R."/>
            <person name="Nagy L.G."/>
            <person name="Koehler G."/>
            <person name="Ransdell A.S."/>
            <person name="Younus H."/>
            <person name="Chow J."/>
            <person name="Chiniquy J."/>
            <person name="Lipzen A."/>
            <person name="Tritt A."/>
            <person name="Sun H."/>
            <person name="Haridas S."/>
            <person name="LaButti K."/>
            <person name="Ohm R.A."/>
            <person name="Kues U."/>
            <person name="Blanchette R.A."/>
            <person name="Grigoriev I.V."/>
            <person name="Minto R.E."/>
            <person name="Hibbett D.S."/>
        </authorList>
    </citation>
    <scope>NUCLEOTIDE SEQUENCE [LARGE SCALE GENOMIC DNA]</scope>
    <source>
        <strain evidence="2 3">ATCC 64428</strain>
    </source>
</reference>
<dbReference type="InterPro" id="IPR032675">
    <property type="entry name" value="LRR_dom_sf"/>
</dbReference>